<comment type="caution">
    <text evidence="1">The sequence shown here is derived from an EMBL/GenBank/DDBJ whole genome shotgun (WGS) entry which is preliminary data.</text>
</comment>
<keyword evidence="2" id="KW-1185">Reference proteome</keyword>
<evidence type="ECO:0000313" key="2">
    <source>
        <dbReference type="Proteomes" id="UP000886501"/>
    </source>
</evidence>
<dbReference type="EMBL" id="MU118116">
    <property type="protein sequence ID" value="KAF9644860.1"/>
    <property type="molecule type" value="Genomic_DNA"/>
</dbReference>
<evidence type="ECO:0000313" key="1">
    <source>
        <dbReference type="EMBL" id="KAF9644860.1"/>
    </source>
</evidence>
<dbReference type="Proteomes" id="UP000886501">
    <property type="component" value="Unassembled WGS sequence"/>
</dbReference>
<proteinExistence type="predicted"/>
<protein>
    <submittedName>
        <fullName evidence="1">Uncharacterized protein</fullName>
    </submittedName>
</protein>
<organism evidence="1 2">
    <name type="scientific">Thelephora ganbajun</name>
    <name type="common">Ganba fungus</name>
    <dbReference type="NCBI Taxonomy" id="370292"/>
    <lineage>
        <taxon>Eukaryota</taxon>
        <taxon>Fungi</taxon>
        <taxon>Dikarya</taxon>
        <taxon>Basidiomycota</taxon>
        <taxon>Agaricomycotina</taxon>
        <taxon>Agaricomycetes</taxon>
        <taxon>Thelephorales</taxon>
        <taxon>Thelephoraceae</taxon>
        <taxon>Thelephora</taxon>
    </lineage>
</organism>
<reference evidence="1" key="1">
    <citation type="submission" date="2019-10" db="EMBL/GenBank/DDBJ databases">
        <authorList>
            <consortium name="DOE Joint Genome Institute"/>
            <person name="Kuo A."/>
            <person name="Miyauchi S."/>
            <person name="Kiss E."/>
            <person name="Drula E."/>
            <person name="Kohler A."/>
            <person name="Sanchez-Garcia M."/>
            <person name="Andreopoulos B."/>
            <person name="Barry K.W."/>
            <person name="Bonito G."/>
            <person name="Buee M."/>
            <person name="Carver A."/>
            <person name="Chen C."/>
            <person name="Cichocki N."/>
            <person name="Clum A."/>
            <person name="Culley D."/>
            <person name="Crous P.W."/>
            <person name="Fauchery L."/>
            <person name="Girlanda M."/>
            <person name="Hayes R."/>
            <person name="Keri Z."/>
            <person name="Labutti K."/>
            <person name="Lipzen A."/>
            <person name="Lombard V."/>
            <person name="Magnuson J."/>
            <person name="Maillard F."/>
            <person name="Morin E."/>
            <person name="Murat C."/>
            <person name="Nolan M."/>
            <person name="Ohm R."/>
            <person name="Pangilinan J."/>
            <person name="Pereira M."/>
            <person name="Perotto S."/>
            <person name="Peter M."/>
            <person name="Riley R."/>
            <person name="Sitrit Y."/>
            <person name="Stielow B."/>
            <person name="Szollosi G."/>
            <person name="Zifcakova L."/>
            <person name="Stursova M."/>
            <person name="Spatafora J.W."/>
            <person name="Tedersoo L."/>
            <person name="Vaario L.-M."/>
            <person name="Yamada A."/>
            <person name="Yan M."/>
            <person name="Wang P."/>
            <person name="Xu J."/>
            <person name="Bruns T."/>
            <person name="Baldrian P."/>
            <person name="Vilgalys R."/>
            <person name="Henrissat B."/>
            <person name="Grigoriev I.V."/>
            <person name="Hibbett D."/>
            <person name="Nagy L.G."/>
            <person name="Martin F.M."/>
        </authorList>
    </citation>
    <scope>NUCLEOTIDE SEQUENCE</scope>
    <source>
        <strain evidence="1">P2</strain>
    </source>
</reference>
<accession>A0ACB6Z5B4</accession>
<sequence length="606" mass="65598">MTVGSSESNHTEGFRKYQPGQYVNAATGWSREFWLSKSVVFSKNVLSPVTLNYTINERSEESWSSSPRTHSITSSASSIHSIHSPHPTNPFLSTSPHIASPSPSLANPFVHNAFSSITASLFDDEETSNVVFIISEPPPGTRPSEFYSKVPKNAVVLSRNGSGVGPEDGVRGGGPSVGTGSGRNSRASRVRGAREEYIYAHTKVLSARSEYFRNMFANKSAFNEVLNVTSIEEDLGSMPMGHGGLGSEITDEDFDDGDEDIASPRPPPSGVITPSESSIRSSDGALTATTMKRRVVRVSASYATYRAMLYFLYTGFYSFTPLAPPERRTSRDLKDVKDNTSVAGSDVLSDFDPSELTFTQSQHNLNLNDLNASTSSTSSILSTSSITSPTPLNVNTLGTSVQRRDSTARLQRGDSGSLTGHVLHHRESGSQLHSQFISTSTGNVMGPVNPSTGSTMAATSFSLSQSVNLGTRPGLHLRSFSSPTGESEVRSSSPIIGFGPGNMGDDVPKSSAKSVYKLCHRLEIAELKAAALEHIRCSLTPENVVTEICSPFTARFPEVRKIEREYLKANWVNVRSAKSFGKLICKVFGDEPEGVGEMWLDFFREL</sequence>
<reference evidence="1" key="2">
    <citation type="journal article" date="2020" name="Nat. Commun.">
        <title>Large-scale genome sequencing of mycorrhizal fungi provides insights into the early evolution of symbiotic traits.</title>
        <authorList>
            <person name="Miyauchi S."/>
            <person name="Kiss E."/>
            <person name="Kuo A."/>
            <person name="Drula E."/>
            <person name="Kohler A."/>
            <person name="Sanchez-Garcia M."/>
            <person name="Morin E."/>
            <person name="Andreopoulos B."/>
            <person name="Barry K.W."/>
            <person name="Bonito G."/>
            <person name="Buee M."/>
            <person name="Carver A."/>
            <person name="Chen C."/>
            <person name="Cichocki N."/>
            <person name="Clum A."/>
            <person name="Culley D."/>
            <person name="Crous P.W."/>
            <person name="Fauchery L."/>
            <person name="Girlanda M."/>
            <person name="Hayes R.D."/>
            <person name="Keri Z."/>
            <person name="LaButti K."/>
            <person name="Lipzen A."/>
            <person name="Lombard V."/>
            <person name="Magnuson J."/>
            <person name="Maillard F."/>
            <person name="Murat C."/>
            <person name="Nolan M."/>
            <person name="Ohm R.A."/>
            <person name="Pangilinan J."/>
            <person name="Pereira M.F."/>
            <person name="Perotto S."/>
            <person name="Peter M."/>
            <person name="Pfister S."/>
            <person name="Riley R."/>
            <person name="Sitrit Y."/>
            <person name="Stielow J.B."/>
            <person name="Szollosi G."/>
            <person name="Zifcakova L."/>
            <person name="Stursova M."/>
            <person name="Spatafora J.W."/>
            <person name="Tedersoo L."/>
            <person name="Vaario L.M."/>
            <person name="Yamada A."/>
            <person name="Yan M."/>
            <person name="Wang P."/>
            <person name="Xu J."/>
            <person name="Bruns T."/>
            <person name="Baldrian P."/>
            <person name="Vilgalys R."/>
            <person name="Dunand C."/>
            <person name="Henrissat B."/>
            <person name="Grigoriev I.V."/>
            <person name="Hibbett D."/>
            <person name="Nagy L.G."/>
            <person name="Martin F.M."/>
        </authorList>
    </citation>
    <scope>NUCLEOTIDE SEQUENCE</scope>
    <source>
        <strain evidence="1">P2</strain>
    </source>
</reference>
<name>A0ACB6Z5B4_THEGA</name>
<gene>
    <name evidence="1" type="ORF">BDM02DRAFT_3121240</name>
</gene>